<dbReference type="GO" id="GO:0008972">
    <property type="term" value="F:phosphomethylpyrimidine kinase activity"/>
    <property type="evidence" value="ECO:0007669"/>
    <property type="project" value="InterPro"/>
</dbReference>
<dbReference type="PANTHER" id="PTHR20858">
    <property type="entry name" value="PHOSPHOMETHYLPYRIMIDINE KINASE"/>
    <property type="match status" value="1"/>
</dbReference>
<dbReference type="Pfam" id="PF08543">
    <property type="entry name" value="Phos_pyr_kin"/>
    <property type="match status" value="2"/>
</dbReference>
<dbReference type="InterPro" id="IPR029056">
    <property type="entry name" value="Ribokinase-like"/>
</dbReference>
<evidence type="ECO:0000313" key="2">
    <source>
        <dbReference type="EMBL" id="PIL33042.1"/>
    </source>
</evidence>
<reference evidence="2 3" key="1">
    <citation type="journal article" date="2015" name="Sci. Rep.">
        <title>Chromosome-level genome map provides insights into diverse defense mechanisms in the medicinal fungus Ganoderma sinense.</title>
        <authorList>
            <person name="Zhu Y."/>
            <person name="Xu J."/>
            <person name="Sun C."/>
            <person name="Zhou S."/>
            <person name="Xu H."/>
            <person name="Nelson D.R."/>
            <person name="Qian J."/>
            <person name="Song J."/>
            <person name="Luo H."/>
            <person name="Xiang L."/>
            <person name="Li Y."/>
            <person name="Xu Z."/>
            <person name="Ji A."/>
            <person name="Wang L."/>
            <person name="Lu S."/>
            <person name="Hayward A."/>
            <person name="Sun W."/>
            <person name="Li X."/>
            <person name="Schwartz D.C."/>
            <person name="Wang Y."/>
            <person name="Chen S."/>
        </authorList>
    </citation>
    <scope>NUCLEOTIDE SEQUENCE [LARGE SCALE GENOMIC DNA]</scope>
    <source>
        <strain evidence="2 3">ZZ0214-1</strain>
    </source>
</reference>
<feature type="domain" description="Pyridoxamine kinase/Phosphomethylpyrimidine kinase" evidence="1">
    <location>
        <begin position="243"/>
        <end position="288"/>
    </location>
</feature>
<evidence type="ECO:0000259" key="1">
    <source>
        <dbReference type="Pfam" id="PF08543"/>
    </source>
</evidence>
<sequence>MDRKAPPAVLTIAGSDSSGGAGIQADLKAFMAFGCYGASVITALTAQNTKGVQGVHPAPPEFLEQQLKSVLDDIEIKAIKTGMLYDAEHTRRIAHTLKAHFTGGRPLPPLVVDPVSVSTSGHTLLHPGAVDVMVRELFPLATLVTPNTPETELLLSRIADVTESDSGPTTIATLEGMLAASEKLRTLGPKAVLIKGGHISATFADVRRVSAARPEVVLVLESFLDDNMEILQVNEADLGASPLVVDVLRESTGAVTLFVSPRIESTSTHGTGCTLAAAIASLLGKGESSMY</sequence>
<name>A0A2G8SH08_9APHY</name>
<comment type="caution">
    <text evidence="2">The sequence shown here is derived from an EMBL/GenBank/DDBJ whole genome shotgun (WGS) entry which is preliminary data.</text>
</comment>
<dbReference type="Gene3D" id="3.40.1190.20">
    <property type="match status" value="1"/>
</dbReference>
<organism evidence="2 3">
    <name type="scientific">Ganoderma sinense ZZ0214-1</name>
    <dbReference type="NCBI Taxonomy" id="1077348"/>
    <lineage>
        <taxon>Eukaryota</taxon>
        <taxon>Fungi</taxon>
        <taxon>Dikarya</taxon>
        <taxon>Basidiomycota</taxon>
        <taxon>Agaricomycotina</taxon>
        <taxon>Agaricomycetes</taxon>
        <taxon>Polyporales</taxon>
        <taxon>Polyporaceae</taxon>
        <taxon>Ganoderma</taxon>
    </lineage>
</organism>
<dbReference type="GO" id="GO:0008902">
    <property type="term" value="F:hydroxymethylpyrimidine kinase activity"/>
    <property type="evidence" value="ECO:0007669"/>
    <property type="project" value="TreeGrafter"/>
</dbReference>
<dbReference type="Proteomes" id="UP000230002">
    <property type="component" value="Unassembled WGS sequence"/>
</dbReference>
<protein>
    <recommendedName>
        <fullName evidence="1">Pyridoxamine kinase/Phosphomethylpyrimidine kinase domain-containing protein</fullName>
    </recommendedName>
</protein>
<dbReference type="InterPro" id="IPR004399">
    <property type="entry name" value="HMP/HMP-P_kinase_dom"/>
</dbReference>
<dbReference type="SUPFAM" id="SSF53613">
    <property type="entry name" value="Ribokinase-like"/>
    <property type="match status" value="1"/>
</dbReference>
<dbReference type="STRING" id="1077348.A0A2G8SH08"/>
<accession>A0A2G8SH08</accession>
<dbReference type="GO" id="GO:0009228">
    <property type="term" value="P:thiamine biosynthetic process"/>
    <property type="evidence" value="ECO:0007669"/>
    <property type="project" value="InterPro"/>
</dbReference>
<dbReference type="InterPro" id="IPR013749">
    <property type="entry name" value="PM/HMP-P_kinase-1"/>
</dbReference>
<dbReference type="CDD" id="cd01169">
    <property type="entry name" value="HMPP_kinase"/>
    <property type="match status" value="1"/>
</dbReference>
<dbReference type="AlphaFoldDB" id="A0A2G8SH08"/>
<evidence type="ECO:0000313" key="3">
    <source>
        <dbReference type="Proteomes" id="UP000230002"/>
    </source>
</evidence>
<keyword evidence="3" id="KW-1185">Reference proteome</keyword>
<gene>
    <name evidence="2" type="ORF">GSI_04491</name>
</gene>
<proteinExistence type="predicted"/>
<dbReference type="EMBL" id="AYKW01000008">
    <property type="protein sequence ID" value="PIL33042.1"/>
    <property type="molecule type" value="Genomic_DNA"/>
</dbReference>
<dbReference type="OrthoDB" id="10028886at2759"/>
<dbReference type="PANTHER" id="PTHR20858:SF17">
    <property type="entry name" value="HYDROXYMETHYLPYRIMIDINE_PHOSPHOMETHYLPYRIMIDINE KINASE THI20-RELATED"/>
    <property type="match status" value="1"/>
</dbReference>
<feature type="domain" description="Pyridoxamine kinase/Phosphomethylpyrimidine kinase" evidence="1">
    <location>
        <begin position="16"/>
        <end position="205"/>
    </location>
</feature>
<dbReference type="GO" id="GO:0005829">
    <property type="term" value="C:cytosol"/>
    <property type="evidence" value="ECO:0007669"/>
    <property type="project" value="TreeGrafter"/>
</dbReference>